<accession>A0A2H9T966</accession>
<dbReference type="GO" id="GO:0034353">
    <property type="term" value="F:mRNA 5'-diphosphatase activity"/>
    <property type="evidence" value="ECO:0007669"/>
    <property type="project" value="TreeGrafter"/>
</dbReference>
<dbReference type="PROSITE" id="PS51462">
    <property type="entry name" value="NUDIX"/>
    <property type="match status" value="1"/>
</dbReference>
<dbReference type="InterPro" id="IPR015797">
    <property type="entry name" value="NUDIX_hydrolase-like_dom_sf"/>
</dbReference>
<dbReference type="NCBIfam" id="NF001937">
    <property type="entry name" value="PRK00714.1-4"/>
    <property type="match status" value="1"/>
</dbReference>
<sequence length="163" mass="19113">MIDTDGFRTNVGIILANPQGQVLWARRIQQDAWQFPQGGIKTGEAPDDAMLRELNEEIGLTTSDIKIIACTRGWLRYRLPKKLIRHDRHPVCIGQKQKWYLLQFMNTDNHVCLNTTDLPEFDNWQWVSYWYPAGQVVSFKRDVYRRALRELSPYISQLQQAYG</sequence>
<dbReference type="PANTHER" id="PTHR23114:SF17">
    <property type="entry name" value="M7GPPPN-MRNA HYDROLASE"/>
    <property type="match status" value="1"/>
</dbReference>
<dbReference type="InterPro" id="IPR020476">
    <property type="entry name" value="Nudix_hydrolase"/>
</dbReference>
<dbReference type="PROSITE" id="PS00893">
    <property type="entry name" value="NUDIX_BOX"/>
    <property type="match status" value="1"/>
</dbReference>
<dbReference type="NCBIfam" id="NF001938">
    <property type="entry name" value="PRK00714.1-5"/>
    <property type="match status" value="1"/>
</dbReference>
<dbReference type="GO" id="GO:0006402">
    <property type="term" value="P:mRNA catabolic process"/>
    <property type="evidence" value="ECO:0007669"/>
    <property type="project" value="TreeGrafter"/>
</dbReference>
<dbReference type="InterPro" id="IPR022927">
    <property type="entry name" value="RppH"/>
</dbReference>
<proteinExistence type="inferred from homology"/>
<comment type="cofactor">
    <cofactor evidence="1">
        <name>Mn(2+)</name>
        <dbReference type="ChEBI" id="CHEBI:29035"/>
    </cofactor>
</comment>
<feature type="domain" description="Nudix hydrolase" evidence="3">
    <location>
        <begin position="6"/>
        <end position="149"/>
    </location>
</feature>
<dbReference type="InterPro" id="IPR020084">
    <property type="entry name" value="NUDIX_hydrolase_CS"/>
</dbReference>
<reference evidence="4" key="1">
    <citation type="journal article" date="2017" name="Appl. Environ. Microbiol.">
        <title>Molecular characterization of an Endozoicomonas-like organism causing infection in king scallop Pecten maximus L.</title>
        <authorList>
            <person name="Cano I."/>
            <person name="van Aerle R."/>
            <person name="Ross S."/>
            <person name="Verner-Jeffreys D.W."/>
            <person name="Paley R.K."/>
            <person name="Rimmer G."/>
            <person name="Ryder D."/>
            <person name="Hooper P."/>
            <person name="Stone D."/>
            <person name="Feist S.W."/>
        </authorList>
    </citation>
    <scope>NUCLEOTIDE SEQUENCE</scope>
</reference>
<comment type="caution">
    <text evidence="4">The sequence shown here is derived from an EMBL/GenBank/DDBJ whole genome shotgun (WGS) entry which is preliminary data.</text>
</comment>
<keyword evidence="2 4" id="KW-0378">Hydrolase</keyword>
<dbReference type="CDD" id="cd03671">
    <property type="entry name" value="NUDIX_Ap4A_hydrolase_plant_like"/>
    <property type="match status" value="1"/>
</dbReference>
<dbReference type="PANTHER" id="PTHR23114">
    <property type="entry name" value="M7GPPPN-MRNA HYDROLASE"/>
    <property type="match status" value="1"/>
</dbReference>
<dbReference type="AlphaFoldDB" id="A0A2H9T966"/>
<dbReference type="Gene3D" id="3.90.79.10">
    <property type="entry name" value="Nucleoside Triphosphate Pyrophosphohydrolase"/>
    <property type="match status" value="1"/>
</dbReference>
<dbReference type="SUPFAM" id="SSF55811">
    <property type="entry name" value="Nudix"/>
    <property type="match status" value="1"/>
</dbReference>
<gene>
    <name evidence="4" type="primary">rppH</name>
    <name evidence="4" type="ORF">CI610_01237</name>
</gene>
<dbReference type="NCBIfam" id="NF001934">
    <property type="entry name" value="PRK00714.1-1"/>
    <property type="match status" value="1"/>
</dbReference>
<evidence type="ECO:0000256" key="1">
    <source>
        <dbReference type="ARBA" id="ARBA00001936"/>
    </source>
</evidence>
<dbReference type="FunFam" id="3.90.79.10:FF:000001">
    <property type="entry name" value="RNA pyrophosphohydrolase"/>
    <property type="match status" value="1"/>
</dbReference>
<dbReference type="InterPro" id="IPR000086">
    <property type="entry name" value="NUDIX_hydrolase_dom"/>
</dbReference>
<dbReference type="HAMAP" id="MF_00298">
    <property type="entry name" value="Nudix_RppH"/>
    <property type="match status" value="1"/>
</dbReference>
<protein>
    <submittedName>
        <fullName evidence="4">RNA pyrophosphohydrolase</fullName>
        <ecNumber evidence="4">3.6.1.-</ecNumber>
    </submittedName>
</protein>
<dbReference type="GO" id="GO:0005737">
    <property type="term" value="C:cytoplasm"/>
    <property type="evidence" value="ECO:0007669"/>
    <property type="project" value="TreeGrafter"/>
</dbReference>
<organism evidence="4">
    <name type="scientific">invertebrate metagenome</name>
    <dbReference type="NCBI Taxonomy" id="1711999"/>
    <lineage>
        <taxon>unclassified sequences</taxon>
        <taxon>metagenomes</taxon>
        <taxon>organismal metagenomes</taxon>
    </lineage>
</organism>
<dbReference type="PRINTS" id="PR00502">
    <property type="entry name" value="NUDIXFAMILY"/>
</dbReference>
<name>A0A2H9T966_9ZZZZ</name>
<evidence type="ECO:0000256" key="2">
    <source>
        <dbReference type="ARBA" id="ARBA00022801"/>
    </source>
</evidence>
<evidence type="ECO:0000313" key="4">
    <source>
        <dbReference type="EMBL" id="PJE79772.1"/>
    </source>
</evidence>
<dbReference type="Pfam" id="PF00293">
    <property type="entry name" value="NUDIX"/>
    <property type="match status" value="1"/>
</dbReference>
<dbReference type="EC" id="3.6.1.-" evidence="4"/>
<evidence type="ECO:0000259" key="3">
    <source>
        <dbReference type="PROSITE" id="PS51462"/>
    </source>
</evidence>
<dbReference type="EMBL" id="NSIT01000048">
    <property type="protein sequence ID" value="PJE79772.1"/>
    <property type="molecule type" value="Genomic_DNA"/>
</dbReference>